<dbReference type="NCBIfam" id="NF007970">
    <property type="entry name" value="PRK10694.1"/>
    <property type="match status" value="1"/>
</dbReference>
<feature type="domain" description="HotDog ACOT-type" evidence="4">
    <location>
        <begin position="8"/>
        <end position="120"/>
    </location>
</feature>
<comment type="similarity">
    <text evidence="1">Belongs to the acyl coenzyme A hydrolase family.</text>
</comment>
<keyword evidence="6" id="KW-1185">Reference proteome</keyword>
<protein>
    <submittedName>
        <fullName evidence="5">Acyl-CoA thioesterase</fullName>
    </submittedName>
</protein>
<dbReference type="PROSITE" id="PS51770">
    <property type="entry name" value="HOTDOG_ACOT"/>
    <property type="match status" value="1"/>
</dbReference>
<proteinExistence type="inferred from homology"/>
<dbReference type="Proteomes" id="UP000609802">
    <property type="component" value="Unassembled WGS sequence"/>
</dbReference>
<reference evidence="6" key="1">
    <citation type="journal article" date="2019" name="Int. J. Syst. Evol. Microbiol.">
        <title>The Global Catalogue of Microorganisms (GCM) 10K type strain sequencing project: providing services to taxonomists for standard genome sequencing and annotation.</title>
        <authorList>
            <consortium name="The Broad Institute Genomics Platform"/>
            <consortium name="The Broad Institute Genome Sequencing Center for Infectious Disease"/>
            <person name="Wu L."/>
            <person name="Ma J."/>
        </authorList>
    </citation>
    <scope>NUCLEOTIDE SEQUENCE [LARGE SCALE GENOMIC DNA]</scope>
    <source>
        <strain evidence="6">KCTC 42443</strain>
    </source>
</reference>
<evidence type="ECO:0000313" key="6">
    <source>
        <dbReference type="Proteomes" id="UP000609802"/>
    </source>
</evidence>
<dbReference type="CDD" id="cd03442">
    <property type="entry name" value="BFIT_BACH"/>
    <property type="match status" value="1"/>
</dbReference>
<dbReference type="Pfam" id="PF03061">
    <property type="entry name" value="4HBT"/>
    <property type="match status" value="1"/>
</dbReference>
<sequence>MSDQTLAPEGDIILRTLAMPKDTNTAGDIFGGWVMSQMDIAGGIIAGERAQGRVATVAVNAMKFIQPVKVGDVLCIYGRVGRVGTTSMSIELEAWVKRDRLGERHKVTEGVFVFVALDEDGQPVAVEKGEY</sequence>
<evidence type="ECO:0000259" key="4">
    <source>
        <dbReference type="PROSITE" id="PS51770"/>
    </source>
</evidence>
<dbReference type="PANTHER" id="PTHR11049:SF5">
    <property type="entry name" value="ACYL-COA THIOESTER HYDROLASE YCIA"/>
    <property type="match status" value="1"/>
</dbReference>
<comment type="caution">
    <text evidence="5">The sequence shown here is derived from an EMBL/GenBank/DDBJ whole genome shotgun (WGS) entry which is preliminary data.</text>
</comment>
<accession>A0ABQ3IMZ1</accession>
<dbReference type="InterPro" id="IPR040170">
    <property type="entry name" value="Cytosol_ACT"/>
</dbReference>
<dbReference type="SUPFAM" id="SSF54637">
    <property type="entry name" value="Thioesterase/thiol ester dehydrase-isomerase"/>
    <property type="match status" value="1"/>
</dbReference>
<evidence type="ECO:0000313" key="5">
    <source>
        <dbReference type="EMBL" id="GHE87444.1"/>
    </source>
</evidence>
<organism evidence="5 6">
    <name type="scientific">Aliiroseovarius zhejiangensis</name>
    <dbReference type="NCBI Taxonomy" id="1632025"/>
    <lineage>
        <taxon>Bacteria</taxon>
        <taxon>Pseudomonadati</taxon>
        <taxon>Pseudomonadota</taxon>
        <taxon>Alphaproteobacteria</taxon>
        <taxon>Rhodobacterales</taxon>
        <taxon>Paracoccaceae</taxon>
        <taxon>Aliiroseovarius</taxon>
    </lineage>
</organism>
<evidence type="ECO:0000256" key="2">
    <source>
        <dbReference type="ARBA" id="ARBA00022801"/>
    </source>
</evidence>
<dbReference type="PANTHER" id="PTHR11049">
    <property type="entry name" value="ACYL COENZYME A THIOESTER HYDROLASE"/>
    <property type="match status" value="1"/>
</dbReference>
<dbReference type="InterPro" id="IPR029069">
    <property type="entry name" value="HotDog_dom_sf"/>
</dbReference>
<name>A0ABQ3IMZ1_9RHOB</name>
<dbReference type="Gene3D" id="3.10.129.10">
    <property type="entry name" value="Hotdog Thioesterase"/>
    <property type="match status" value="1"/>
</dbReference>
<evidence type="ECO:0000256" key="1">
    <source>
        <dbReference type="ARBA" id="ARBA00010458"/>
    </source>
</evidence>
<keyword evidence="2 3" id="KW-0378">Hydrolase</keyword>
<dbReference type="InterPro" id="IPR033120">
    <property type="entry name" value="HOTDOG_ACOT"/>
</dbReference>
<dbReference type="InterPro" id="IPR006683">
    <property type="entry name" value="Thioestr_dom"/>
</dbReference>
<dbReference type="RefSeq" id="WP_191284811.1">
    <property type="nucleotide sequence ID" value="NZ_BNCH01000001.1"/>
</dbReference>
<evidence type="ECO:0000256" key="3">
    <source>
        <dbReference type="PROSITE-ProRule" id="PRU01106"/>
    </source>
</evidence>
<gene>
    <name evidence="5" type="ORF">GCM10016455_04190</name>
</gene>
<dbReference type="EMBL" id="BNCH01000001">
    <property type="protein sequence ID" value="GHE87444.1"/>
    <property type="molecule type" value="Genomic_DNA"/>
</dbReference>